<accession>A0A223AQX2</accession>
<sequence length="124" mass="14936">MKNLTEEQIRGKLREFESKHDELEYMRCKIGNQIDDEHYFASDSMRLNEQARHELCNHDDTELISIIDDTYDSLGMARMQNSSDDDEVRNEVQRQHRRLFSEEDRLYQQLIITREAKELENKGR</sequence>
<keyword evidence="2" id="KW-1185">Reference proteome</keyword>
<dbReference type="EMBL" id="CP016199">
    <property type="protein sequence ID" value="ASS37373.1"/>
    <property type="molecule type" value="Genomic_DNA"/>
</dbReference>
<evidence type="ECO:0000313" key="2">
    <source>
        <dbReference type="Proteomes" id="UP000214689"/>
    </source>
</evidence>
<evidence type="ECO:0000313" key="1">
    <source>
        <dbReference type="EMBL" id="ASS37373.1"/>
    </source>
</evidence>
<gene>
    <name evidence="1" type="ORF">AXF17_02065</name>
</gene>
<proteinExistence type="predicted"/>
<organism evidence="1 2">
    <name type="scientific">Mogibacterium pumilum</name>
    <dbReference type="NCBI Taxonomy" id="86332"/>
    <lineage>
        <taxon>Bacteria</taxon>
        <taxon>Bacillati</taxon>
        <taxon>Bacillota</taxon>
        <taxon>Clostridia</taxon>
        <taxon>Peptostreptococcales</taxon>
        <taxon>Anaerovoracaceae</taxon>
        <taxon>Mogibacterium</taxon>
    </lineage>
</organism>
<protein>
    <submittedName>
        <fullName evidence="1">Uncharacterized protein</fullName>
    </submittedName>
</protein>
<name>A0A223AQX2_9FIRM</name>
<dbReference type="Proteomes" id="UP000214689">
    <property type="component" value="Chromosome"/>
</dbReference>
<dbReference type="AlphaFoldDB" id="A0A223AQX2"/>
<reference evidence="2" key="1">
    <citation type="submission" date="2016-05" db="EMBL/GenBank/DDBJ databases">
        <authorList>
            <person name="Holder M.E."/>
            <person name="Ajami N.J."/>
            <person name="Petrosino J.F."/>
        </authorList>
    </citation>
    <scope>NUCLEOTIDE SEQUENCE [LARGE SCALE GENOMIC DNA]</scope>
    <source>
        <strain evidence="2">ATCC 700696</strain>
    </source>
</reference>